<dbReference type="InterPro" id="IPR003594">
    <property type="entry name" value="HATPase_dom"/>
</dbReference>
<evidence type="ECO:0000313" key="8">
    <source>
        <dbReference type="Proteomes" id="UP000662747"/>
    </source>
</evidence>
<dbReference type="InterPro" id="IPR036890">
    <property type="entry name" value="HATPase_C_sf"/>
</dbReference>
<dbReference type="InterPro" id="IPR003661">
    <property type="entry name" value="HisK_dim/P_dom"/>
</dbReference>
<dbReference type="InterPro" id="IPR000014">
    <property type="entry name" value="PAS"/>
</dbReference>
<dbReference type="SUPFAM" id="SSF55785">
    <property type="entry name" value="PYP-like sensor domain (PAS domain)"/>
    <property type="match status" value="3"/>
</dbReference>
<dbReference type="InterPro" id="IPR013655">
    <property type="entry name" value="PAS_fold_3"/>
</dbReference>
<evidence type="ECO:0000259" key="6">
    <source>
        <dbReference type="PROSITE" id="PS50113"/>
    </source>
</evidence>
<dbReference type="EC" id="2.7.13.3" evidence="2"/>
<dbReference type="InterPro" id="IPR001610">
    <property type="entry name" value="PAC"/>
</dbReference>
<dbReference type="SUPFAM" id="SSF55874">
    <property type="entry name" value="ATPase domain of HSP90 chaperone/DNA topoisomerase II/histidine kinase"/>
    <property type="match status" value="1"/>
</dbReference>
<dbReference type="NCBIfam" id="TIGR00229">
    <property type="entry name" value="sensory_box"/>
    <property type="match status" value="3"/>
</dbReference>
<dbReference type="InterPro" id="IPR036097">
    <property type="entry name" value="HisK_dim/P_sf"/>
</dbReference>
<proteinExistence type="predicted"/>
<dbReference type="SMART" id="SM00388">
    <property type="entry name" value="HisKA"/>
    <property type="match status" value="1"/>
</dbReference>
<dbReference type="Pfam" id="PF08447">
    <property type="entry name" value="PAS_3"/>
    <property type="match status" value="1"/>
</dbReference>
<dbReference type="PROSITE" id="PS50112">
    <property type="entry name" value="PAS"/>
    <property type="match status" value="2"/>
</dbReference>
<dbReference type="EMBL" id="CP071090">
    <property type="protein sequence ID" value="QSQ25451.1"/>
    <property type="molecule type" value="Genomic_DNA"/>
</dbReference>
<protein>
    <recommendedName>
        <fullName evidence="2">histidine kinase</fullName>
        <ecNumber evidence="2">2.7.13.3</ecNumber>
    </recommendedName>
</protein>
<dbReference type="Proteomes" id="UP000662747">
    <property type="component" value="Chromosome"/>
</dbReference>
<dbReference type="PROSITE" id="PS50113">
    <property type="entry name" value="PAC"/>
    <property type="match status" value="1"/>
</dbReference>
<dbReference type="SMART" id="SM00091">
    <property type="entry name" value="PAS"/>
    <property type="match status" value="3"/>
</dbReference>
<feature type="domain" description="PAS" evidence="5">
    <location>
        <begin position="145"/>
        <end position="209"/>
    </location>
</feature>
<keyword evidence="8" id="KW-1185">Reference proteome</keyword>
<evidence type="ECO:0000259" key="5">
    <source>
        <dbReference type="PROSITE" id="PS50112"/>
    </source>
</evidence>
<gene>
    <name evidence="7" type="ORF">JY651_11195</name>
</gene>
<dbReference type="InterPro" id="IPR013656">
    <property type="entry name" value="PAS_4"/>
</dbReference>
<evidence type="ECO:0000313" key="7">
    <source>
        <dbReference type="EMBL" id="QSQ25451.1"/>
    </source>
</evidence>
<evidence type="ECO:0000256" key="2">
    <source>
        <dbReference type="ARBA" id="ARBA00012438"/>
    </source>
</evidence>
<dbReference type="Pfam" id="PF08448">
    <property type="entry name" value="PAS_4"/>
    <property type="match status" value="2"/>
</dbReference>
<reference evidence="7 8" key="1">
    <citation type="submission" date="2021-02" db="EMBL/GenBank/DDBJ databases">
        <title>De Novo genome assembly of isolated myxobacteria.</title>
        <authorList>
            <person name="Stevens D.C."/>
        </authorList>
    </citation>
    <scope>NUCLEOTIDE SEQUENCE [LARGE SCALE GENOMIC DNA]</scope>
    <source>
        <strain evidence="8">SCPEA02</strain>
    </source>
</reference>
<evidence type="ECO:0000256" key="3">
    <source>
        <dbReference type="ARBA" id="ARBA00022553"/>
    </source>
</evidence>
<feature type="domain" description="PAS" evidence="5">
    <location>
        <begin position="11"/>
        <end position="82"/>
    </location>
</feature>
<dbReference type="SMART" id="SM00086">
    <property type="entry name" value="PAC"/>
    <property type="match status" value="1"/>
</dbReference>
<dbReference type="CDD" id="cd00130">
    <property type="entry name" value="PAS"/>
    <property type="match status" value="3"/>
</dbReference>
<dbReference type="Gene3D" id="1.10.287.130">
    <property type="match status" value="1"/>
</dbReference>
<evidence type="ECO:0000259" key="4">
    <source>
        <dbReference type="PROSITE" id="PS50109"/>
    </source>
</evidence>
<comment type="catalytic activity">
    <reaction evidence="1">
        <text>ATP + protein L-histidine = ADP + protein N-phospho-L-histidine.</text>
        <dbReference type="EC" id="2.7.13.3"/>
    </reaction>
</comment>
<keyword evidence="3" id="KW-0597">Phosphoprotein</keyword>
<dbReference type="Gene3D" id="3.30.450.20">
    <property type="entry name" value="PAS domain"/>
    <property type="match status" value="3"/>
</dbReference>
<dbReference type="Gene3D" id="2.10.70.100">
    <property type="match status" value="1"/>
</dbReference>
<dbReference type="SUPFAM" id="SSF47384">
    <property type="entry name" value="Homodimeric domain of signal transducing histidine kinase"/>
    <property type="match status" value="1"/>
</dbReference>
<dbReference type="PRINTS" id="PR00344">
    <property type="entry name" value="BCTRLSENSOR"/>
</dbReference>
<dbReference type="PROSITE" id="PS50109">
    <property type="entry name" value="HIS_KIN"/>
    <property type="match status" value="1"/>
</dbReference>
<feature type="domain" description="PAC" evidence="6">
    <location>
        <begin position="87"/>
        <end position="138"/>
    </location>
</feature>
<dbReference type="SMART" id="SM00387">
    <property type="entry name" value="HATPase_c"/>
    <property type="match status" value="1"/>
</dbReference>
<dbReference type="InterPro" id="IPR005467">
    <property type="entry name" value="His_kinase_dom"/>
</dbReference>
<organism evidence="7 8">
    <name type="scientific">Pyxidicoccus parkwayensis</name>
    <dbReference type="NCBI Taxonomy" id="2813578"/>
    <lineage>
        <taxon>Bacteria</taxon>
        <taxon>Pseudomonadati</taxon>
        <taxon>Myxococcota</taxon>
        <taxon>Myxococcia</taxon>
        <taxon>Myxococcales</taxon>
        <taxon>Cystobacterineae</taxon>
        <taxon>Myxococcaceae</taxon>
        <taxon>Pyxidicoccus</taxon>
    </lineage>
</organism>
<dbReference type="InterPro" id="IPR000700">
    <property type="entry name" value="PAS-assoc_C"/>
</dbReference>
<dbReference type="CDD" id="cd00075">
    <property type="entry name" value="HATPase"/>
    <property type="match status" value="1"/>
</dbReference>
<accession>A0ABX7P4U6</accession>
<dbReference type="InterPro" id="IPR004358">
    <property type="entry name" value="Sig_transdc_His_kin-like_C"/>
</dbReference>
<dbReference type="InterPro" id="IPR035965">
    <property type="entry name" value="PAS-like_dom_sf"/>
</dbReference>
<dbReference type="PANTHER" id="PTHR43065">
    <property type="entry name" value="SENSOR HISTIDINE KINASE"/>
    <property type="match status" value="1"/>
</dbReference>
<dbReference type="Gene3D" id="3.30.565.10">
    <property type="entry name" value="Histidine kinase-like ATPase, C-terminal domain"/>
    <property type="match status" value="1"/>
</dbReference>
<name>A0ABX7P4U6_9BACT</name>
<sequence length="599" mass="67702">MTLDADFIEQEQESLRLAVEATGLGTWDYDPRTGEMLWDERARALFGLSPSTPMGLEDFLLRVHPRDRVKTQTLVRQALRPEGPGHFSVEYRILTTRGVRWVAANGRTFFDVEGRPTRFLGTVVDVTERVHGRIEVERALFQRARLLESMSDGFYALDAQWRLIDMNARAEQLLGVRREESVGRTFWEVFPEAHGSELEEHYRHVLEQGAPESFETLYVPWNRWFEVRAHPNEEGGFSVFFHDITEHKRERVEHERAVEVLAHGDAVFVLDHGYRFVLVNENEERLLRTRREEALGRVFWDVFPETARPDSKYWVEYHRVVEEQVPVRFDEYYAPLDLWTSVSAYPTREGGIAVFFRDVSEAKRAEQFRDRLLGIVGHDLRNPLSHISLATQLLLRQEELSEPVMSGVRRIATSAERMARMIADLLDFTRASVGGGIPLERRRMDLCDLVQATMAEFELTYPGRVLLSCARGAHAGEWDPDRLAQVVSNLVGNALAHGDAVAPVRVTVVAEGPDAVLTVCNAGTPVPPESLPHIFDPFKQAGGNGGRRGLGLGLYIVQQLVRAHGGSISVRSSEEEGTVFTVRLPRTVTAEAVASSSTV</sequence>
<feature type="domain" description="Histidine kinase" evidence="4">
    <location>
        <begin position="375"/>
        <end position="588"/>
    </location>
</feature>
<evidence type="ECO:0000256" key="1">
    <source>
        <dbReference type="ARBA" id="ARBA00000085"/>
    </source>
</evidence>
<dbReference type="CDD" id="cd00082">
    <property type="entry name" value="HisKA"/>
    <property type="match status" value="1"/>
</dbReference>
<dbReference type="RefSeq" id="WP_206727006.1">
    <property type="nucleotide sequence ID" value="NZ_CP071090.1"/>
</dbReference>
<dbReference type="Pfam" id="PF00512">
    <property type="entry name" value="HisKA"/>
    <property type="match status" value="1"/>
</dbReference>
<dbReference type="Pfam" id="PF02518">
    <property type="entry name" value="HATPase_c"/>
    <property type="match status" value="1"/>
</dbReference>